<dbReference type="SMART" id="SM00490">
    <property type="entry name" value="HELICc"/>
    <property type="match status" value="1"/>
</dbReference>
<evidence type="ECO:0000259" key="4">
    <source>
        <dbReference type="PROSITE" id="PS51192"/>
    </source>
</evidence>
<dbReference type="Proteomes" id="UP000225548">
    <property type="component" value="Unassembled WGS sequence"/>
</dbReference>
<dbReference type="Gene3D" id="3.40.50.300">
    <property type="entry name" value="P-loop containing nucleotide triphosphate hydrolases"/>
    <property type="match status" value="2"/>
</dbReference>
<dbReference type="RefSeq" id="WP_098456108.1">
    <property type="nucleotide sequence ID" value="NZ_PDJG01000001.1"/>
</dbReference>
<keyword evidence="7" id="KW-1185">Reference proteome</keyword>
<name>A0A2A9E8J2_9MICO</name>
<evidence type="ECO:0000256" key="3">
    <source>
        <dbReference type="SAM" id="MobiDB-lite"/>
    </source>
</evidence>
<dbReference type="GO" id="GO:0043138">
    <property type="term" value="F:3'-5' DNA helicase activity"/>
    <property type="evidence" value="ECO:0007669"/>
    <property type="project" value="TreeGrafter"/>
</dbReference>
<feature type="domain" description="Helicase C-terminal" evidence="5">
    <location>
        <begin position="353"/>
        <end position="506"/>
    </location>
</feature>
<dbReference type="GO" id="GO:0005524">
    <property type="term" value="F:ATP binding"/>
    <property type="evidence" value="ECO:0007669"/>
    <property type="project" value="UniProtKB-KW"/>
</dbReference>
<dbReference type="InterPro" id="IPR022307">
    <property type="entry name" value="Helicase_put_actinobac"/>
</dbReference>
<keyword evidence="1" id="KW-0547">Nucleotide-binding</keyword>
<evidence type="ECO:0000256" key="2">
    <source>
        <dbReference type="ARBA" id="ARBA00022840"/>
    </source>
</evidence>
<dbReference type="Pfam" id="PF22982">
    <property type="entry name" value="WHD_HRQ1"/>
    <property type="match status" value="1"/>
</dbReference>
<feature type="domain" description="Helicase ATP-binding" evidence="4">
    <location>
        <begin position="65"/>
        <end position="271"/>
    </location>
</feature>
<dbReference type="AlphaFoldDB" id="A0A2A9E8J2"/>
<dbReference type="InterPro" id="IPR011545">
    <property type="entry name" value="DEAD/DEAH_box_helicase_dom"/>
</dbReference>
<dbReference type="PANTHER" id="PTHR47957">
    <property type="entry name" value="ATP-DEPENDENT HELICASE HRQ1"/>
    <property type="match status" value="1"/>
</dbReference>
<dbReference type="GO" id="GO:0003676">
    <property type="term" value="F:nucleic acid binding"/>
    <property type="evidence" value="ECO:0007669"/>
    <property type="project" value="InterPro"/>
</dbReference>
<dbReference type="Pfam" id="PF00271">
    <property type="entry name" value="Helicase_C"/>
    <property type="match status" value="1"/>
</dbReference>
<dbReference type="PROSITE" id="PS51192">
    <property type="entry name" value="HELICASE_ATP_BIND_1"/>
    <property type="match status" value="1"/>
</dbReference>
<evidence type="ECO:0000313" key="6">
    <source>
        <dbReference type="EMBL" id="PFG35184.1"/>
    </source>
</evidence>
<dbReference type="InterPro" id="IPR001650">
    <property type="entry name" value="Helicase_C-like"/>
</dbReference>
<sequence length="868" mass="92206">MARVDELLTVLLAGGRREDRLTHVENLPARPGTQGDWPAWADPSLVAGYRSMGVELPWLHQVEAADSAWGRTHTILATSTGSGKSLAFWLPALSAVRGDRADEAFDPGRIESARNRGSVLYLSPTKALAADQLSSVTGLLRASGIRDVQVDTCDGDTPFDARRWIQDHADVILTNPDYLHFSLLPNHARWARFLRSLRYVVIDEGHAFRGIFGAHVSLVLRRLQRLAEHYAPDSRTAAGSRSGPTFVVASATTADPATSAARLIGVDPSQVRAVTADASPAGRKTFALWEPPEIPPVRGEMTTRRRLAGDEAASAFGIDEHGDDGLGLVDDADPVDASGDPRPRRSATAEAADLLADLTAHGARTLAFTRSRRGAESVATTTQDHLRPVDPSLPGRVAAYRGGYLPEERRALEAAVRSGEIRALATTNALELGVDISGLDAVLIIGWPGTRVSLWQQAGRAGRAGSDGLVAFIAREDPLDTYLVHNPDAIFRTPIEATVFDPTNPYVLAGHLCAAAAELPVREADLPLFGGAGARTLLDQLTARGTLRHRTSGWYWTHHQGAAGFTNIRGEGGTPVAVVESSTGRLLGTVDAAAADGSVHEGAVYVHQGQSFVVEEYNLRDSVALVARETVSYTTWSRWVTSIAVVEEVEHVGWGDRAEPAGPTVDAPATDGRPPVEWGFGSVEVSTQVVTFQRRRVPGQEVLSTDPLDLPVRTLQTAAAWWSVSAELLESAGVDADDAPGALHAAEHASIGLLPLLATCDRWDLGGVSTAIHVDTERATVFVYDAFPGGAGFAERGYRLAETWLSATRDAIVGCACSDGCPGCVQSPKCGNGNNPLDKAAAVRLLDAVLAHAPITGSPGSDASPMGR</sequence>
<feature type="region of interest" description="Disordered" evidence="3">
    <location>
        <begin position="317"/>
        <end position="347"/>
    </location>
</feature>
<dbReference type="CDD" id="cd17923">
    <property type="entry name" value="DEXHc_Hrq1-like"/>
    <property type="match status" value="1"/>
</dbReference>
<dbReference type="Pfam" id="PF09369">
    <property type="entry name" value="MZB"/>
    <property type="match status" value="1"/>
</dbReference>
<dbReference type="InterPro" id="IPR027417">
    <property type="entry name" value="P-loop_NTPase"/>
</dbReference>
<dbReference type="GO" id="GO:0006289">
    <property type="term" value="P:nucleotide-excision repair"/>
    <property type="evidence" value="ECO:0007669"/>
    <property type="project" value="TreeGrafter"/>
</dbReference>
<evidence type="ECO:0000259" key="5">
    <source>
        <dbReference type="PROSITE" id="PS51194"/>
    </source>
</evidence>
<protein>
    <submittedName>
        <fullName evidence="6">DEAD/DEAH box helicase domain-containing protein</fullName>
    </submittedName>
</protein>
<dbReference type="NCBIfam" id="TIGR03817">
    <property type="entry name" value="DECH_helic"/>
    <property type="match status" value="1"/>
</dbReference>
<accession>A0A2A9E8J2</accession>
<reference evidence="6 7" key="1">
    <citation type="submission" date="2017-10" db="EMBL/GenBank/DDBJ databases">
        <title>Sequencing the genomes of 1000 actinobacteria strains.</title>
        <authorList>
            <person name="Klenk H.-P."/>
        </authorList>
    </citation>
    <scope>NUCLEOTIDE SEQUENCE [LARGE SCALE GENOMIC DNA]</scope>
    <source>
        <strain evidence="6 7">DSM 18966</strain>
    </source>
</reference>
<keyword evidence="6" id="KW-0347">Helicase</keyword>
<dbReference type="PROSITE" id="PS51194">
    <property type="entry name" value="HELICASE_CTER"/>
    <property type="match status" value="1"/>
</dbReference>
<keyword evidence="2" id="KW-0067">ATP-binding</keyword>
<dbReference type="EMBL" id="PDJG01000001">
    <property type="protein sequence ID" value="PFG35184.1"/>
    <property type="molecule type" value="Genomic_DNA"/>
</dbReference>
<comment type="caution">
    <text evidence="6">The sequence shown here is derived from an EMBL/GenBank/DDBJ whole genome shotgun (WGS) entry which is preliminary data.</text>
</comment>
<dbReference type="InterPro" id="IPR018973">
    <property type="entry name" value="MZB"/>
</dbReference>
<dbReference type="PANTHER" id="PTHR47957:SF3">
    <property type="entry name" value="ATP-DEPENDENT HELICASE HRQ1"/>
    <property type="match status" value="1"/>
</dbReference>
<evidence type="ECO:0000256" key="1">
    <source>
        <dbReference type="ARBA" id="ARBA00022741"/>
    </source>
</evidence>
<keyword evidence="6" id="KW-0378">Hydrolase</keyword>
<evidence type="ECO:0000313" key="7">
    <source>
        <dbReference type="Proteomes" id="UP000225548"/>
    </source>
</evidence>
<dbReference type="SUPFAM" id="SSF52540">
    <property type="entry name" value="P-loop containing nucleoside triphosphate hydrolases"/>
    <property type="match status" value="1"/>
</dbReference>
<organism evidence="6 7">
    <name type="scientific">Sanguibacter antarcticus</name>
    <dbReference type="NCBI Taxonomy" id="372484"/>
    <lineage>
        <taxon>Bacteria</taxon>
        <taxon>Bacillati</taxon>
        <taxon>Actinomycetota</taxon>
        <taxon>Actinomycetes</taxon>
        <taxon>Micrococcales</taxon>
        <taxon>Sanguibacteraceae</taxon>
        <taxon>Sanguibacter</taxon>
    </lineage>
</organism>
<proteinExistence type="predicted"/>
<dbReference type="OrthoDB" id="143059at2"/>
<dbReference type="InterPro" id="IPR014001">
    <property type="entry name" value="Helicase_ATP-bd"/>
</dbReference>
<dbReference type="InterPro" id="IPR055227">
    <property type="entry name" value="HRQ1_WHD"/>
</dbReference>
<gene>
    <name evidence="6" type="ORF">ATL42_3122</name>
</gene>
<dbReference type="Pfam" id="PF00270">
    <property type="entry name" value="DEAD"/>
    <property type="match status" value="1"/>
</dbReference>
<dbReference type="GO" id="GO:0036297">
    <property type="term" value="P:interstrand cross-link repair"/>
    <property type="evidence" value="ECO:0007669"/>
    <property type="project" value="TreeGrafter"/>
</dbReference>
<dbReference type="SMART" id="SM00487">
    <property type="entry name" value="DEXDc"/>
    <property type="match status" value="1"/>
</dbReference>
<dbReference type="CDD" id="cd18797">
    <property type="entry name" value="SF2_C_Hrq"/>
    <property type="match status" value="1"/>
</dbReference>